<evidence type="ECO:0000256" key="1">
    <source>
        <dbReference type="SAM" id="MobiDB-lite"/>
    </source>
</evidence>
<proteinExistence type="predicted"/>
<reference evidence="2 3" key="1">
    <citation type="submission" date="2020-02" db="EMBL/GenBank/DDBJ databases">
        <authorList>
            <person name="Ferguson B K."/>
        </authorList>
    </citation>
    <scope>NUCLEOTIDE SEQUENCE [LARGE SCALE GENOMIC DNA]</scope>
</reference>
<feature type="compositionally biased region" description="Basic and acidic residues" evidence="1">
    <location>
        <begin position="34"/>
        <end position="48"/>
    </location>
</feature>
<sequence length="179" mass="20391">ATQKKFIIRLTRRWTVEERFLLANAGALSSTEHPNSRDRCETSAKPDGPHLITRAVLRVEKQPHPGDVLTDDEVIRNKRRPNRDKGQKNYGESQYYGGRYFVSFTYLTTIRPAHININAAEQIATFRLGLEGQLKDNSGQWGCLAFVSPDPRGEIEGWNKDEASRPEQQSSGWGEDQFM</sequence>
<feature type="region of interest" description="Disordered" evidence="1">
    <location>
        <begin position="29"/>
        <end position="48"/>
    </location>
</feature>
<accession>A0A6H5HTS9</accession>
<organism evidence="2 3">
    <name type="scientific">Nesidiocoris tenuis</name>
    <dbReference type="NCBI Taxonomy" id="355587"/>
    <lineage>
        <taxon>Eukaryota</taxon>
        <taxon>Metazoa</taxon>
        <taxon>Ecdysozoa</taxon>
        <taxon>Arthropoda</taxon>
        <taxon>Hexapoda</taxon>
        <taxon>Insecta</taxon>
        <taxon>Pterygota</taxon>
        <taxon>Neoptera</taxon>
        <taxon>Paraneoptera</taxon>
        <taxon>Hemiptera</taxon>
        <taxon>Heteroptera</taxon>
        <taxon>Panheteroptera</taxon>
        <taxon>Cimicomorpha</taxon>
        <taxon>Miridae</taxon>
        <taxon>Dicyphina</taxon>
        <taxon>Nesidiocoris</taxon>
    </lineage>
</organism>
<dbReference type="Proteomes" id="UP000479000">
    <property type="component" value="Unassembled WGS sequence"/>
</dbReference>
<feature type="non-terminal residue" evidence="2">
    <location>
        <position position="1"/>
    </location>
</feature>
<evidence type="ECO:0000313" key="3">
    <source>
        <dbReference type="Proteomes" id="UP000479000"/>
    </source>
</evidence>
<keyword evidence="3" id="KW-1185">Reference proteome</keyword>
<gene>
    <name evidence="2" type="ORF">NTEN_LOCUS23787</name>
</gene>
<evidence type="ECO:0000313" key="2">
    <source>
        <dbReference type="EMBL" id="CAB0020189.1"/>
    </source>
</evidence>
<name>A0A6H5HTS9_9HEMI</name>
<dbReference type="AlphaFoldDB" id="A0A6H5HTS9"/>
<protein>
    <submittedName>
        <fullName evidence="2">Uncharacterized protein</fullName>
    </submittedName>
</protein>
<dbReference type="EMBL" id="CADCXU010035092">
    <property type="protein sequence ID" value="CAB0020189.1"/>
    <property type="molecule type" value="Genomic_DNA"/>
</dbReference>
<feature type="compositionally biased region" description="Basic and acidic residues" evidence="1">
    <location>
        <begin position="154"/>
        <end position="165"/>
    </location>
</feature>
<feature type="region of interest" description="Disordered" evidence="1">
    <location>
        <begin position="154"/>
        <end position="179"/>
    </location>
</feature>